<dbReference type="PANTHER" id="PTHR30244">
    <property type="entry name" value="TRANSAMINASE"/>
    <property type="match status" value="1"/>
</dbReference>
<dbReference type="CDD" id="cd00616">
    <property type="entry name" value="AHBA_syn"/>
    <property type="match status" value="1"/>
</dbReference>
<dbReference type="GO" id="GO:0000271">
    <property type="term" value="P:polysaccharide biosynthetic process"/>
    <property type="evidence" value="ECO:0007669"/>
    <property type="project" value="TreeGrafter"/>
</dbReference>
<evidence type="ECO:0000256" key="3">
    <source>
        <dbReference type="PIRSR" id="PIRSR000390-1"/>
    </source>
</evidence>
<dbReference type="GO" id="GO:0030170">
    <property type="term" value="F:pyridoxal phosphate binding"/>
    <property type="evidence" value="ECO:0007669"/>
    <property type="project" value="TreeGrafter"/>
</dbReference>
<evidence type="ECO:0000256" key="5">
    <source>
        <dbReference type="RuleBase" id="RU004508"/>
    </source>
</evidence>
<dbReference type="EMBL" id="CP000111">
    <property type="protein sequence ID" value="ABB50363.1"/>
    <property type="molecule type" value="Genomic_DNA"/>
</dbReference>
<proteinExistence type="inferred from homology"/>
<dbReference type="STRING" id="74546.PMT9312_1304"/>
<dbReference type="InterPro" id="IPR000653">
    <property type="entry name" value="DegT/StrS_aminotransferase"/>
</dbReference>
<organism evidence="6 7">
    <name type="scientific">Prochlorococcus marinus (strain MIT 9312)</name>
    <dbReference type="NCBI Taxonomy" id="74546"/>
    <lineage>
        <taxon>Bacteria</taxon>
        <taxon>Bacillati</taxon>
        <taxon>Cyanobacteriota</taxon>
        <taxon>Cyanophyceae</taxon>
        <taxon>Synechococcales</taxon>
        <taxon>Prochlorococcaceae</taxon>
        <taxon>Prochlorococcus</taxon>
    </lineage>
</organism>
<evidence type="ECO:0000256" key="1">
    <source>
        <dbReference type="ARBA" id="ARBA00022898"/>
    </source>
</evidence>
<evidence type="ECO:0000256" key="4">
    <source>
        <dbReference type="PIRSR" id="PIRSR000390-2"/>
    </source>
</evidence>
<dbReference type="RefSeq" id="WP_011376849.1">
    <property type="nucleotide sequence ID" value="NC_007577.1"/>
</dbReference>
<dbReference type="Gene3D" id="3.90.1150.10">
    <property type="entry name" value="Aspartate Aminotransferase, domain 1"/>
    <property type="match status" value="1"/>
</dbReference>
<dbReference type="Gene3D" id="3.40.640.10">
    <property type="entry name" value="Type I PLP-dependent aspartate aminotransferase-like (Major domain)"/>
    <property type="match status" value="1"/>
</dbReference>
<dbReference type="AlphaFoldDB" id="Q319T2"/>
<evidence type="ECO:0000313" key="6">
    <source>
        <dbReference type="EMBL" id="ABB50363.1"/>
    </source>
</evidence>
<dbReference type="InterPro" id="IPR015421">
    <property type="entry name" value="PyrdxlP-dep_Trfase_major"/>
</dbReference>
<evidence type="ECO:0000313" key="7">
    <source>
        <dbReference type="Proteomes" id="UP000002715"/>
    </source>
</evidence>
<dbReference type="GO" id="GO:0008483">
    <property type="term" value="F:transaminase activity"/>
    <property type="evidence" value="ECO:0007669"/>
    <property type="project" value="TreeGrafter"/>
</dbReference>
<dbReference type="Pfam" id="PF01041">
    <property type="entry name" value="DegT_DnrJ_EryC1"/>
    <property type="match status" value="1"/>
</dbReference>
<dbReference type="PANTHER" id="PTHR30244:SF36">
    <property type="entry name" value="3-OXO-GLUCOSE-6-PHOSPHATE:GLUTAMATE AMINOTRANSFERASE"/>
    <property type="match status" value="1"/>
</dbReference>
<dbReference type="InterPro" id="IPR015422">
    <property type="entry name" value="PyrdxlP-dep_Trfase_small"/>
</dbReference>
<reference evidence="7" key="1">
    <citation type="submission" date="2005-07" db="EMBL/GenBank/DDBJ databases">
        <title>Complete sequence of Prochlorococcus marinus str. MIT 9312.</title>
        <authorList>
            <consortium name="US DOE Joint Genome Institute"/>
            <person name="Copeland A."/>
            <person name="Lucas S."/>
            <person name="Lapidus A."/>
            <person name="Barry K."/>
            <person name="Detter J.C."/>
            <person name="Glavina T."/>
            <person name="Hammon N."/>
            <person name="Israni S."/>
            <person name="Pitluck S."/>
            <person name="Thiel J."/>
            <person name="Schmutz J."/>
            <person name="Larimer F."/>
            <person name="Land M."/>
            <person name="Kyrpides N."/>
            <person name="Lykidis A."/>
            <person name="Richardson P."/>
        </authorList>
    </citation>
    <scope>NUCLEOTIDE SEQUENCE [LARGE SCALE GENOMIC DNA]</scope>
    <source>
        <strain evidence="7">MIT 9312</strain>
    </source>
</reference>
<dbReference type="Proteomes" id="UP000002715">
    <property type="component" value="Chromosome"/>
</dbReference>
<dbReference type="OrthoDB" id="9810913at2"/>
<accession>Q319T2</accession>
<feature type="modified residue" description="N6-(pyridoxal phosphate)lysine" evidence="4">
    <location>
        <position position="185"/>
    </location>
</feature>
<protein>
    <submittedName>
        <fullName evidence="6">Pyridoxal phosphate-dependent enzyme apparently involved in regulation of cell wall biogenesis</fullName>
    </submittedName>
</protein>
<sequence length="367" mass="41692">MKIPFFDYPRLFLDKKDEYMNIFSDVASRGAFIMQDDVDIFEKNLSIFSSSKYAIGVGNATDGLEISWMALNLRQGDEVICCSHTMLATASAIKVAGGIPIPVEIGDDNLIDPDAVENAITSRTVGIMPTQLNGRTCDMERIMQIANKYKLYVVEDAAQALGSKFKGKNAGTFGHSSAISFFPAKVLGCFGDAGAILCQDETIFDRAYQLHDHGRDKNGNVKSWGRNSRIDNLQAAILNFNLKSYEKVIERRREIASKYFSKLSILEELKLPESPFNNSDHYDVYQNYEIVAKRRDELQKYLRDYGIGTLVQWGGKAIHQWEHLGFNLHLPKSEAFFKECIMIPMNMFITNEDIDYICQKIIEFYRK</sequence>
<evidence type="ECO:0000256" key="2">
    <source>
        <dbReference type="ARBA" id="ARBA00037999"/>
    </source>
</evidence>
<dbReference type="eggNOG" id="COG0399">
    <property type="taxonomic scope" value="Bacteria"/>
</dbReference>
<dbReference type="PIRSF" id="PIRSF000390">
    <property type="entry name" value="PLP_StrS"/>
    <property type="match status" value="1"/>
</dbReference>
<keyword evidence="1 4" id="KW-0663">Pyridoxal phosphate</keyword>
<comment type="similarity">
    <text evidence="2 5">Belongs to the DegT/DnrJ/EryC1 family.</text>
</comment>
<gene>
    <name evidence="6" type="ordered locus">PMT9312_1304</name>
</gene>
<name>Q319T2_PROM9</name>
<feature type="active site" description="Proton acceptor" evidence="3">
    <location>
        <position position="185"/>
    </location>
</feature>
<dbReference type="HOGENOM" id="CLU_033332_6_0_3"/>
<dbReference type="KEGG" id="pmi:PMT9312_1304"/>
<dbReference type="SUPFAM" id="SSF53383">
    <property type="entry name" value="PLP-dependent transferases"/>
    <property type="match status" value="1"/>
</dbReference>
<dbReference type="InterPro" id="IPR015424">
    <property type="entry name" value="PyrdxlP-dep_Trfase"/>
</dbReference>